<dbReference type="EMBL" id="JARQZJ010000091">
    <property type="protein sequence ID" value="KAK9883840.1"/>
    <property type="molecule type" value="Genomic_DNA"/>
</dbReference>
<dbReference type="AlphaFoldDB" id="A0AAW1UMX4"/>
<evidence type="ECO:0000313" key="1">
    <source>
        <dbReference type="EMBL" id="KAK9883840.1"/>
    </source>
</evidence>
<protein>
    <submittedName>
        <fullName evidence="1">Uncharacterized protein</fullName>
    </submittedName>
</protein>
<comment type="caution">
    <text evidence="1">The sequence shown here is derived from an EMBL/GenBank/DDBJ whole genome shotgun (WGS) entry which is preliminary data.</text>
</comment>
<reference evidence="1 2" key="1">
    <citation type="submission" date="2023-03" db="EMBL/GenBank/DDBJ databases">
        <title>Genome insight into feeding habits of ladybird beetles.</title>
        <authorList>
            <person name="Li H.-S."/>
            <person name="Huang Y.-H."/>
            <person name="Pang H."/>
        </authorList>
    </citation>
    <scope>NUCLEOTIDE SEQUENCE [LARGE SCALE GENOMIC DNA]</scope>
    <source>
        <strain evidence="1">SYSU_2023b</strain>
        <tissue evidence="1">Whole body</tissue>
    </source>
</reference>
<proteinExistence type="predicted"/>
<keyword evidence="2" id="KW-1185">Reference proteome</keyword>
<dbReference type="Proteomes" id="UP001431783">
    <property type="component" value="Unassembled WGS sequence"/>
</dbReference>
<sequence>MCILELLRLHVTHSNQYKQNDTSYAKTSKCKVFTTNNYSQLYPEFVLKSSGTSSSVSALDESPCCSQFVIGKDCAGFHENNKKKINGKSQSFISHNIEAKCEPNNDIVKLSDCKSAFQSNVDTKSNSSFT</sequence>
<evidence type="ECO:0000313" key="2">
    <source>
        <dbReference type="Proteomes" id="UP001431783"/>
    </source>
</evidence>
<name>A0AAW1UMX4_9CUCU</name>
<gene>
    <name evidence="1" type="ORF">WA026_002037</name>
</gene>
<accession>A0AAW1UMX4</accession>
<organism evidence="1 2">
    <name type="scientific">Henosepilachna vigintioctopunctata</name>
    <dbReference type="NCBI Taxonomy" id="420089"/>
    <lineage>
        <taxon>Eukaryota</taxon>
        <taxon>Metazoa</taxon>
        <taxon>Ecdysozoa</taxon>
        <taxon>Arthropoda</taxon>
        <taxon>Hexapoda</taxon>
        <taxon>Insecta</taxon>
        <taxon>Pterygota</taxon>
        <taxon>Neoptera</taxon>
        <taxon>Endopterygota</taxon>
        <taxon>Coleoptera</taxon>
        <taxon>Polyphaga</taxon>
        <taxon>Cucujiformia</taxon>
        <taxon>Coccinelloidea</taxon>
        <taxon>Coccinellidae</taxon>
        <taxon>Epilachninae</taxon>
        <taxon>Epilachnini</taxon>
        <taxon>Henosepilachna</taxon>
    </lineage>
</organism>